<feature type="domain" description="HTH merR-type" evidence="7">
    <location>
        <begin position="1"/>
        <end position="69"/>
    </location>
</feature>
<dbReference type="InterPro" id="IPR047057">
    <property type="entry name" value="MerR_fam"/>
</dbReference>
<dbReference type="InterPro" id="IPR000551">
    <property type="entry name" value="MerR-type_HTH_dom"/>
</dbReference>
<evidence type="ECO:0000256" key="6">
    <source>
        <dbReference type="SAM" id="MobiDB-lite"/>
    </source>
</evidence>
<protein>
    <submittedName>
        <fullName evidence="8">Cu(I)-responsive transcriptional regulator</fullName>
    </submittedName>
</protein>
<dbReference type="InterPro" id="IPR009061">
    <property type="entry name" value="DNA-bd_dom_put_sf"/>
</dbReference>
<keyword evidence="3" id="KW-0805">Transcription regulation</keyword>
<evidence type="ECO:0000313" key="8">
    <source>
        <dbReference type="EMBL" id="GCL65577.1"/>
    </source>
</evidence>
<dbReference type="NCBIfam" id="TIGR02044">
    <property type="entry name" value="CueR"/>
    <property type="match status" value="1"/>
</dbReference>
<dbReference type="GO" id="GO:0003677">
    <property type="term" value="F:DNA binding"/>
    <property type="evidence" value="ECO:0007669"/>
    <property type="project" value="UniProtKB-KW"/>
</dbReference>
<dbReference type="InterPro" id="IPR011789">
    <property type="entry name" value="CueR"/>
</dbReference>
<evidence type="ECO:0000256" key="5">
    <source>
        <dbReference type="ARBA" id="ARBA00023163"/>
    </source>
</evidence>
<comment type="subcellular location">
    <subcellularLocation>
        <location evidence="1">Cytoplasm</location>
    </subcellularLocation>
</comment>
<comment type="caution">
    <text evidence="8">The sequence shown here is derived from an EMBL/GenBank/DDBJ whole genome shotgun (WGS) entry which is preliminary data.</text>
</comment>
<dbReference type="InterPro" id="IPR015358">
    <property type="entry name" value="Tscrpt_reg_MerR_DNA-bd"/>
</dbReference>
<evidence type="ECO:0000256" key="4">
    <source>
        <dbReference type="ARBA" id="ARBA00023125"/>
    </source>
</evidence>
<evidence type="ECO:0000313" key="9">
    <source>
        <dbReference type="Proteomes" id="UP000301751"/>
    </source>
</evidence>
<proteinExistence type="predicted"/>
<evidence type="ECO:0000256" key="2">
    <source>
        <dbReference type="ARBA" id="ARBA00022490"/>
    </source>
</evidence>
<keyword evidence="5" id="KW-0804">Transcription</keyword>
<accession>A0A480AZQ8</accession>
<dbReference type="AlphaFoldDB" id="A0A480AZQ8"/>
<dbReference type="PROSITE" id="PS50937">
    <property type="entry name" value="HTH_MERR_2"/>
    <property type="match status" value="1"/>
</dbReference>
<dbReference type="Pfam" id="PF09278">
    <property type="entry name" value="MerR-DNA-bind"/>
    <property type="match status" value="1"/>
</dbReference>
<organism evidence="8 9">
    <name type="scientific">Pseudaquabacterium pictum</name>
    <dbReference type="NCBI Taxonomy" id="2315236"/>
    <lineage>
        <taxon>Bacteria</taxon>
        <taxon>Pseudomonadati</taxon>
        <taxon>Pseudomonadota</taxon>
        <taxon>Betaproteobacteria</taxon>
        <taxon>Burkholderiales</taxon>
        <taxon>Sphaerotilaceae</taxon>
        <taxon>Pseudaquabacterium</taxon>
    </lineage>
</organism>
<keyword evidence="4" id="KW-0238">DNA-binding</keyword>
<dbReference type="GO" id="GO:0003700">
    <property type="term" value="F:DNA-binding transcription factor activity"/>
    <property type="evidence" value="ECO:0007669"/>
    <property type="project" value="InterPro"/>
</dbReference>
<dbReference type="GO" id="GO:0045893">
    <property type="term" value="P:positive regulation of DNA-templated transcription"/>
    <property type="evidence" value="ECO:0007669"/>
    <property type="project" value="InterPro"/>
</dbReference>
<dbReference type="GO" id="GO:0005737">
    <property type="term" value="C:cytoplasm"/>
    <property type="evidence" value="ECO:0007669"/>
    <property type="project" value="UniProtKB-SubCell"/>
</dbReference>
<sequence>MNIGETAKAAGVSAKMIRHYEQIGLLPEAERTDAGYRQYGERDVSVLRFIRQSRSLGFSIPQIADLLGLWSNRRRASREVKEVARRHLDDLAEKMREMAAMKAALERLVMSCHGSDDPHCAILAELAADSPATPEPGRVGQQPLRKTPARQPRQVTEAGAASSPHADLMAWTRNVHSAHGSH</sequence>
<dbReference type="SUPFAM" id="SSF46955">
    <property type="entry name" value="Putative DNA-binding domain"/>
    <property type="match status" value="1"/>
</dbReference>
<gene>
    <name evidence="8" type="primary">cueR</name>
    <name evidence="8" type="ORF">AQPW35_46580</name>
</gene>
<keyword evidence="2" id="KW-0963">Cytoplasm</keyword>
<evidence type="ECO:0000256" key="1">
    <source>
        <dbReference type="ARBA" id="ARBA00004496"/>
    </source>
</evidence>
<dbReference type="GO" id="GO:0005507">
    <property type="term" value="F:copper ion binding"/>
    <property type="evidence" value="ECO:0007669"/>
    <property type="project" value="InterPro"/>
</dbReference>
<reference evidence="9" key="1">
    <citation type="submission" date="2019-03" db="EMBL/GenBank/DDBJ databases">
        <title>Aquabacterium pictum sp.nov., the first bacteriochlorophyll a-containing freshwater bacterium in the genus Aquabacterium of the class Betaproteobacteria.</title>
        <authorList>
            <person name="Hirose S."/>
            <person name="Tank M."/>
            <person name="Hara E."/>
            <person name="Tamaki H."/>
            <person name="Takaichi S."/>
            <person name="Haruta S."/>
            <person name="Hanada S."/>
        </authorList>
    </citation>
    <scope>NUCLEOTIDE SEQUENCE [LARGE SCALE GENOMIC DNA]</scope>
    <source>
        <strain evidence="9">W35</strain>
    </source>
</reference>
<dbReference type="PRINTS" id="PR00040">
    <property type="entry name" value="HTHMERR"/>
</dbReference>
<dbReference type="Gene3D" id="1.10.1660.10">
    <property type="match status" value="1"/>
</dbReference>
<dbReference type="PANTHER" id="PTHR30204:SF94">
    <property type="entry name" value="HEAVY METAL-DEPENDENT TRANSCRIPTIONAL REGULATOR HI_0293-RELATED"/>
    <property type="match status" value="1"/>
</dbReference>
<dbReference type="Pfam" id="PF00376">
    <property type="entry name" value="MerR"/>
    <property type="match status" value="1"/>
</dbReference>
<dbReference type="EMBL" id="BJCL01000018">
    <property type="protein sequence ID" value="GCL65577.1"/>
    <property type="molecule type" value="Genomic_DNA"/>
</dbReference>
<dbReference type="CDD" id="cd01108">
    <property type="entry name" value="HTH_CueR"/>
    <property type="match status" value="1"/>
</dbReference>
<dbReference type="PANTHER" id="PTHR30204">
    <property type="entry name" value="REDOX-CYCLING DRUG-SENSING TRANSCRIPTIONAL ACTIVATOR SOXR"/>
    <property type="match status" value="1"/>
</dbReference>
<dbReference type="SMART" id="SM00422">
    <property type="entry name" value="HTH_MERR"/>
    <property type="match status" value="1"/>
</dbReference>
<keyword evidence="9" id="KW-1185">Reference proteome</keyword>
<feature type="region of interest" description="Disordered" evidence="6">
    <location>
        <begin position="128"/>
        <end position="168"/>
    </location>
</feature>
<name>A0A480AZQ8_9BURK</name>
<dbReference type="Proteomes" id="UP000301751">
    <property type="component" value="Unassembled WGS sequence"/>
</dbReference>
<dbReference type="OrthoDB" id="9808480at2"/>
<evidence type="ECO:0000256" key="3">
    <source>
        <dbReference type="ARBA" id="ARBA00023015"/>
    </source>
</evidence>
<evidence type="ECO:0000259" key="7">
    <source>
        <dbReference type="PROSITE" id="PS50937"/>
    </source>
</evidence>